<feature type="compositionally biased region" description="Basic and acidic residues" evidence="1">
    <location>
        <begin position="352"/>
        <end position="417"/>
    </location>
</feature>
<feature type="compositionally biased region" description="Basic residues" evidence="1">
    <location>
        <begin position="418"/>
        <end position="431"/>
    </location>
</feature>
<feature type="region of interest" description="Disordered" evidence="1">
    <location>
        <begin position="352"/>
        <end position="431"/>
    </location>
</feature>
<evidence type="ECO:0000313" key="3">
    <source>
        <dbReference type="Proteomes" id="UP000735302"/>
    </source>
</evidence>
<evidence type="ECO:0000313" key="2">
    <source>
        <dbReference type="EMBL" id="GFO07234.1"/>
    </source>
</evidence>
<dbReference type="AlphaFoldDB" id="A0AAV4AHS4"/>
<comment type="caution">
    <text evidence="2">The sequence shown here is derived from an EMBL/GenBank/DDBJ whole genome shotgun (WGS) entry which is preliminary data.</text>
</comment>
<dbReference type="Proteomes" id="UP000735302">
    <property type="component" value="Unassembled WGS sequence"/>
</dbReference>
<organism evidence="2 3">
    <name type="scientific">Plakobranchus ocellatus</name>
    <dbReference type="NCBI Taxonomy" id="259542"/>
    <lineage>
        <taxon>Eukaryota</taxon>
        <taxon>Metazoa</taxon>
        <taxon>Spiralia</taxon>
        <taxon>Lophotrochozoa</taxon>
        <taxon>Mollusca</taxon>
        <taxon>Gastropoda</taxon>
        <taxon>Heterobranchia</taxon>
        <taxon>Euthyneura</taxon>
        <taxon>Panpulmonata</taxon>
        <taxon>Sacoglossa</taxon>
        <taxon>Placobranchoidea</taxon>
        <taxon>Plakobranchidae</taxon>
        <taxon>Plakobranchus</taxon>
    </lineage>
</organism>
<sequence>MRTRSFSIACRHTHLTSYSRFKTMKAEWKLAVKRQNETEIVTKRTFAKTFKDAYERTVARPLCEKAFKSCGIYPFDPNSIEWSKVLPSNDEYSAPPPAQTQHPVTSTPVSTPPAACSTPTAMGSPAVSSTPTAIAPPSVCSTPTAIAPPAACSTPTAIAPPAACSTPTGIAPPAVCSISSAIALTAACYTRSTPTITVPHAAQAHCPGGSGSVISITSHHAHSSSCLDGDTDPTSTLRKFAMICSQIGDATLHTYYTRLEEGYDLDEPLYVLWRSYHTELISLMTTPKVSVNANTCTSVSDDKATDSARSYDPLAIPTVKKGAKRVKKTLKLPALISSPDFRNMLLQKEADEKAEEARKKQRKLDMEEKKKSKAKEEELKKTKREQSKKEREEKKRLKDIEVQLRKEERKRKQEEKKKTKRKGRRKKSVGS</sequence>
<dbReference type="EMBL" id="BLXT01003848">
    <property type="protein sequence ID" value="GFO07234.1"/>
    <property type="molecule type" value="Genomic_DNA"/>
</dbReference>
<evidence type="ECO:0000256" key="1">
    <source>
        <dbReference type="SAM" id="MobiDB-lite"/>
    </source>
</evidence>
<proteinExistence type="predicted"/>
<name>A0AAV4AHS4_9GAST</name>
<reference evidence="2 3" key="1">
    <citation type="journal article" date="2021" name="Elife">
        <title>Chloroplast acquisition without the gene transfer in kleptoplastic sea slugs, Plakobranchus ocellatus.</title>
        <authorList>
            <person name="Maeda T."/>
            <person name="Takahashi S."/>
            <person name="Yoshida T."/>
            <person name="Shimamura S."/>
            <person name="Takaki Y."/>
            <person name="Nagai Y."/>
            <person name="Toyoda A."/>
            <person name="Suzuki Y."/>
            <person name="Arimoto A."/>
            <person name="Ishii H."/>
            <person name="Satoh N."/>
            <person name="Nishiyama T."/>
            <person name="Hasebe M."/>
            <person name="Maruyama T."/>
            <person name="Minagawa J."/>
            <person name="Obokata J."/>
            <person name="Shigenobu S."/>
        </authorList>
    </citation>
    <scope>NUCLEOTIDE SEQUENCE [LARGE SCALE GENOMIC DNA]</scope>
</reference>
<accession>A0AAV4AHS4</accession>
<gene>
    <name evidence="2" type="ORF">PoB_003373900</name>
</gene>
<keyword evidence="3" id="KW-1185">Reference proteome</keyword>
<protein>
    <submittedName>
        <fullName evidence="2">Uncharacterized protein</fullName>
    </submittedName>
</protein>
<feature type="compositionally biased region" description="Low complexity" evidence="1">
    <location>
        <begin position="103"/>
        <end position="121"/>
    </location>
</feature>
<feature type="region of interest" description="Disordered" evidence="1">
    <location>
        <begin position="90"/>
        <end position="129"/>
    </location>
</feature>